<protein>
    <recommendedName>
        <fullName evidence="5">Glycosyltransferase RgtA/B/C/D-like domain-containing protein</fullName>
    </recommendedName>
</protein>
<dbReference type="OrthoDB" id="249104at2"/>
<keyword evidence="2" id="KW-0472">Membrane</keyword>
<dbReference type="EMBL" id="RYZH01000010">
    <property type="protein sequence ID" value="RUL88458.1"/>
    <property type="molecule type" value="Genomic_DNA"/>
</dbReference>
<sequence>MALNDSTETARPGASGPTAPLPRPIGRLRAAIPAALYAAALIGLAEPPRMSGNVWSRYMTIESIVERGTLSVDDCPYLVPSGSPDLAKFGGRLYSDKPPVLPAMGAAVYAPLHRIGWKMFDLRSPQAFISSFGPVNRALVGVLIALPSALALYAMRRMFQAIAIARRLADALAIGFGFSSLLLSYGVTFNNHSVAAGLLTSAFAIVLLSDSQGKAGVARSAMAGLLAGLASTIDLPAGGALWAGLLAWILVRSRKAGAGYLAGSAPPILAHCVLQSMVTGSPLPVELYPEALAYDGSYWSTEIGTFKESIPRSLFLVELLVGPQGWLTVTPVLIFSPVGLAWAMWGRTGAIRSGAIVSAIVSVVLLGYYSFGVRRTDYSGQSFGVRHLLPITPILFTYAVAALERLRMRVWRGIFVALMLIGGVYAFEGMEDPWSRIERRDDLPLRIVRKLVVYPHSSYAR</sequence>
<proteinExistence type="predicted"/>
<dbReference type="AlphaFoldDB" id="A0A432MN15"/>
<keyword evidence="2" id="KW-1133">Transmembrane helix</keyword>
<reference evidence="3 4" key="1">
    <citation type="submission" date="2018-12" db="EMBL/GenBank/DDBJ databases">
        <authorList>
            <person name="Toschakov S.V."/>
        </authorList>
    </citation>
    <scope>NUCLEOTIDE SEQUENCE [LARGE SCALE GENOMIC DNA]</scope>
    <source>
        <strain evidence="3 4">GM2012</strain>
    </source>
</reference>
<feature type="transmembrane region" description="Helical" evidence="2">
    <location>
        <begin position="138"/>
        <end position="156"/>
    </location>
</feature>
<reference evidence="3 4" key="2">
    <citation type="submission" date="2019-01" db="EMBL/GenBank/DDBJ databases">
        <title>Tautonia sociabilis, a novel thermotolerant planctomycete of Isosphaeraceae family, isolated from a 4000 m deep subterranean habitat.</title>
        <authorList>
            <person name="Kovaleva O.L."/>
            <person name="Elcheninov A.G."/>
            <person name="Van Heerden E."/>
            <person name="Toshchakov S.V."/>
            <person name="Novikov A."/>
            <person name="Bonch-Osmolovskaya E.A."/>
            <person name="Kublanov I.V."/>
        </authorList>
    </citation>
    <scope>NUCLEOTIDE SEQUENCE [LARGE SCALE GENOMIC DNA]</scope>
    <source>
        <strain evidence="3 4">GM2012</strain>
    </source>
</reference>
<feature type="transmembrane region" description="Helical" evidence="2">
    <location>
        <begin position="221"/>
        <end position="251"/>
    </location>
</feature>
<organism evidence="3 4">
    <name type="scientific">Tautonia sociabilis</name>
    <dbReference type="NCBI Taxonomy" id="2080755"/>
    <lineage>
        <taxon>Bacteria</taxon>
        <taxon>Pseudomonadati</taxon>
        <taxon>Planctomycetota</taxon>
        <taxon>Planctomycetia</taxon>
        <taxon>Isosphaerales</taxon>
        <taxon>Isosphaeraceae</taxon>
        <taxon>Tautonia</taxon>
    </lineage>
</organism>
<keyword evidence="2" id="KW-0812">Transmembrane</keyword>
<evidence type="ECO:0000313" key="3">
    <source>
        <dbReference type="EMBL" id="RUL88458.1"/>
    </source>
</evidence>
<feature type="transmembrane region" description="Helical" evidence="2">
    <location>
        <begin position="410"/>
        <end position="427"/>
    </location>
</feature>
<feature type="region of interest" description="Disordered" evidence="1">
    <location>
        <begin position="1"/>
        <end position="22"/>
    </location>
</feature>
<gene>
    <name evidence="3" type="ORF">TsocGM_07015</name>
</gene>
<evidence type="ECO:0000256" key="2">
    <source>
        <dbReference type="SAM" id="Phobius"/>
    </source>
</evidence>
<dbReference type="Proteomes" id="UP000280296">
    <property type="component" value="Unassembled WGS sequence"/>
</dbReference>
<evidence type="ECO:0000256" key="1">
    <source>
        <dbReference type="SAM" id="MobiDB-lite"/>
    </source>
</evidence>
<evidence type="ECO:0000313" key="4">
    <source>
        <dbReference type="Proteomes" id="UP000280296"/>
    </source>
</evidence>
<feature type="transmembrane region" description="Helical" evidence="2">
    <location>
        <begin position="383"/>
        <end position="403"/>
    </location>
</feature>
<evidence type="ECO:0008006" key="5">
    <source>
        <dbReference type="Google" id="ProtNLM"/>
    </source>
</evidence>
<feature type="transmembrane region" description="Helical" evidence="2">
    <location>
        <begin position="168"/>
        <end position="187"/>
    </location>
</feature>
<feature type="transmembrane region" description="Helical" evidence="2">
    <location>
        <begin position="350"/>
        <end position="371"/>
    </location>
</feature>
<keyword evidence="4" id="KW-1185">Reference proteome</keyword>
<name>A0A432MN15_9BACT</name>
<dbReference type="RefSeq" id="WP_126724594.1">
    <property type="nucleotide sequence ID" value="NZ_RYZH01000010.1"/>
</dbReference>
<comment type="caution">
    <text evidence="3">The sequence shown here is derived from an EMBL/GenBank/DDBJ whole genome shotgun (WGS) entry which is preliminary data.</text>
</comment>
<accession>A0A432MN15</accession>
<feature type="transmembrane region" description="Helical" evidence="2">
    <location>
        <begin position="325"/>
        <end position="343"/>
    </location>
</feature>